<dbReference type="SUPFAM" id="SSF51735">
    <property type="entry name" value="NAD(P)-binding Rossmann-fold domains"/>
    <property type="match status" value="1"/>
</dbReference>
<organism evidence="1 2">
    <name type="scientific">Saliniradius amylolyticus</name>
    <dbReference type="NCBI Taxonomy" id="2183582"/>
    <lineage>
        <taxon>Bacteria</taxon>
        <taxon>Pseudomonadati</taxon>
        <taxon>Pseudomonadota</taxon>
        <taxon>Gammaproteobacteria</taxon>
        <taxon>Alteromonadales</taxon>
        <taxon>Alteromonadaceae</taxon>
        <taxon>Saliniradius</taxon>
    </lineage>
</organism>
<dbReference type="PANTHER" id="PTHR43781:SF1">
    <property type="entry name" value="SACCHAROPINE DEHYDROGENASE"/>
    <property type="match status" value="1"/>
</dbReference>
<dbReference type="OrthoDB" id="4420885at2"/>
<dbReference type="Proteomes" id="UP000245728">
    <property type="component" value="Chromosome"/>
</dbReference>
<dbReference type="KEGG" id="salh:HMF8227_00168"/>
<reference evidence="1 2" key="1">
    <citation type="submission" date="2018-05" db="EMBL/GenBank/DDBJ databases">
        <title>Salinimonas sp. HMF8227 Genome sequencing and assembly.</title>
        <authorList>
            <person name="Kang H."/>
            <person name="Kang J."/>
            <person name="Cha I."/>
            <person name="Kim H."/>
            <person name="Joh K."/>
        </authorList>
    </citation>
    <scope>NUCLEOTIDE SEQUENCE [LARGE SCALE GENOMIC DNA]</scope>
    <source>
        <strain evidence="1 2">HMF8227</strain>
    </source>
</reference>
<dbReference type="PANTHER" id="PTHR43781">
    <property type="entry name" value="SACCHAROPINE DEHYDROGENASE"/>
    <property type="match status" value="1"/>
</dbReference>
<dbReference type="Gene3D" id="3.40.50.720">
    <property type="entry name" value="NAD(P)-binding Rossmann-like Domain"/>
    <property type="match status" value="1"/>
</dbReference>
<sequence>MTDIVLYGAASYEGKVYAQVLVAAGLKPLLADNVSSIHRQAKELLCPSQVIKLNGDWSSLLSDAKVLINLKAPYKKTQKKLLSACLKTQTHYLDFCDDIASLQRVYRFNNHAQDQGVMLMPGVGLTPTALVATMIKTLLNRPHQLVLFQGVEGKYTKAMKLSWLSKLPQLPQARRKGALTDADISLEPKFFELQGQRFEGIRDYWHGDLFTAGLDTGIANIDIYSTYPGWVTRLLRWRLRFLCPFLAFVNGLKSDKVLTDSQLKAGRTRIKAIASNGQDKRTLSLVGPHPVKWDALCLGVIVKEILNRHAPPGYQTPSVYGKALLDKAGSVTWLNH</sequence>
<proteinExistence type="predicted"/>
<dbReference type="EMBL" id="CP029347">
    <property type="protein sequence ID" value="AWL10676.1"/>
    <property type="molecule type" value="Genomic_DNA"/>
</dbReference>
<evidence type="ECO:0008006" key="3">
    <source>
        <dbReference type="Google" id="ProtNLM"/>
    </source>
</evidence>
<gene>
    <name evidence="1" type="ORF">HMF8227_00168</name>
</gene>
<dbReference type="AlphaFoldDB" id="A0A2S2DZ70"/>
<evidence type="ECO:0000313" key="2">
    <source>
        <dbReference type="Proteomes" id="UP000245728"/>
    </source>
</evidence>
<dbReference type="RefSeq" id="WP_109338373.1">
    <property type="nucleotide sequence ID" value="NZ_CP029347.1"/>
</dbReference>
<protein>
    <recommendedName>
        <fullName evidence="3">Saccharopine dehydrogenase NADP binding domain-containing protein</fullName>
    </recommendedName>
</protein>
<name>A0A2S2DZ70_9ALTE</name>
<dbReference type="InterPro" id="IPR036291">
    <property type="entry name" value="NAD(P)-bd_dom_sf"/>
</dbReference>
<keyword evidence="2" id="KW-1185">Reference proteome</keyword>
<accession>A0A2S2DZ70</accession>
<evidence type="ECO:0000313" key="1">
    <source>
        <dbReference type="EMBL" id="AWL10676.1"/>
    </source>
</evidence>